<dbReference type="PANTHER" id="PTHR46028">
    <property type="entry name" value="KYNURENINE 3-MONOOXYGENASE"/>
    <property type="match status" value="1"/>
</dbReference>
<evidence type="ECO:0000313" key="9">
    <source>
        <dbReference type="EMBL" id="MBD2504131.1"/>
    </source>
</evidence>
<keyword evidence="7" id="KW-1133">Transmembrane helix</keyword>
<keyword evidence="7" id="KW-0812">Transmembrane</keyword>
<evidence type="ECO:0000256" key="3">
    <source>
        <dbReference type="ARBA" id="ARBA00022827"/>
    </source>
</evidence>
<accession>A0ABR8DC28</accession>
<keyword evidence="3" id="KW-0274">FAD</keyword>
<keyword evidence="2" id="KW-0285">Flavoprotein</keyword>
<dbReference type="Gene3D" id="3.50.50.60">
    <property type="entry name" value="FAD/NAD(P)-binding domain"/>
    <property type="match status" value="1"/>
</dbReference>
<dbReference type="PANTHER" id="PTHR46028:SF2">
    <property type="entry name" value="KYNURENINE 3-MONOOXYGENASE"/>
    <property type="match status" value="1"/>
</dbReference>
<dbReference type="Proteomes" id="UP000661112">
    <property type="component" value="Unassembled WGS sequence"/>
</dbReference>
<feature type="domain" description="FAD-binding" evidence="8">
    <location>
        <begin position="55"/>
        <end position="89"/>
    </location>
</feature>
<protein>
    <submittedName>
        <fullName evidence="9">FAD-dependent monooxygenase</fullName>
    </submittedName>
</protein>
<name>A0ABR8DC28_9NOST</name>
<dbReference type="Pfam" id="PF01494">
    <property type="entry name" value="FAD_binding_3"/>
    <property type="match status" value="1"/>
</dbReference>
<dbReference type="InterPro" id="IPR036188">
    <property type="entry name" value="FAD/NAD-bd_sf"/>
</dbReference>
<keyword evidence="7" id="KW-0472">Membrane</keyword>
<keyword evidence="10" id="KW-1185">Reference proteome</keyword>
<organism evidence="9 10">
    <name type="scientific">Anabaena azotica FACHB-119</name>
    <dbReference type="NCBI Taxonomy" id="947527"/>
    <lineage>
        <taxon>Bacteria</taxon>
        <taxon>Bacillati</taxon>
        <taxon>Cyanobacteriota</taxon>
        <taxon>Cyanophyceae</taxon>
        <taxon>Nostocales</taxon>
        <taxon>Nostocaceae</taxon>
        <taxon>Anabaena</taxon>
        <taxon>Anabaena azotica</taxon>
    </lineage>
</organism>
<evidence type="ECO:0000256" key="4">
    <source>
        <dbReference type="ARBA" id="ARBA00022857"/>
    </source>
</evidence>
<sequence>MGALRITTRKILSPEEADRFAKSEGGYFPKPQYCSGLQFLLTSKSKNQDSLPIGVVLLGDTIHCFPPDIGQGVNAALEDVCVLDEALSQTNDDISQALPLYESLRVADTKALIRLVQIAFPWQYGQDPFRTKIWRINFFLRLVLSRLLPFLFSPQAFFLVQNYQLSYQEILAKVDRTTQIIYVLGFILLFGFLVVVAWQ</sequence>
<feature type="transmembrane region" description="Helical" evidence="7">
    <location>
        <begin position="180"/>
        <end position="198"/>
    </location>
</feature>
<dbReference type="InterPro" id="IPR002938">
    <property type="entry name" value="FAD-bd"/>
</dbReference>
<evidence type="ECO:0000256" key="5">
    <source>
        <dbReference type="ARBA" id="ARBA00023002"/>
    </source>
</evidence>
<comment type="caution">
    <text evidence="9">The sequence shown here is derived from an EMBL/GenBank/DDBJ whole genome shotgun (WGS) entry which is preliminary data.</text>
</comment>
<evidence type="ECO:0000256" key="1">
    <source>
        <dbReference type="ARBA" id="ARBA00001974"/>
    </source>
</evidence>
<feature type="transmembrane region" description="Helical" evidence="7">
    <location>
        <begin position="138"/>
        <end position="160"/>
    </location>
</feature>
<reference evidence="9 10" key="1">
    <citation type="journal article" date="2020" name="ISME J.">
        <title>Comparative genomics reveals insights into cyanobacterial evolution and habitat adaptation.</title>
        <authorList>
            <person name="Chen M.Y."/>
            <person name="Teng W.K."/>
            <person name="Zhao L."/>
            <person name="Hu C.X."/>
            <person name="Zhou Y.K."/>
            <person name="Han B.P."/>
            <person name="Song L.R."/>
            <person name="Shu W.S."/>
        </authorList>
    </citation>
    <scope>NUCLEOTIDE SEQUENCE [LARGE SCALE GENOMIC DNA]</scope>
    <source>
        <strain evidence="9 10">FACHB-119</strain>
    </source>
</reference>
<keyword evidence="5" id="KW-0560">Oxidoreductase</keyword>
<keyword evidence="4" id="KW-0521">NADP</keyword>
<evidence type="ECO:0000256" key="6">
    <source>
        <dbReference type="ARBA" id="ARBA00023033"/>
    </source>
</evidence>
<evidence type="ECO:0000256" key="2">
    <source>
        <dbReference type="ARBA" id="ARBA00022630"/>
    </source>
</evidence>
<dbReference type="EMBL" id="JACJSG010000045">
    <property type="protein sequence ID" value="MBD2504131.1"/>
    <property type="molecule type" value="Genomic_DNA"/>
</dbReference>
<keyword evidence="6 9" id="KW-0503">Monooxygenase</keyword>
<dbReference type="GO" id="GO:0004497">
    <property type="term" value="F:monooxygenase activity"/>
    <property type="evidence" value="ECO:0007669"/>
    <property type="project" value="UniProtKB-KW"/>
</dbReference>
<evidence type="ECO:0000259" key="8">
    <source>
        <dbReference type="Pfam" id="PF01494"/>
    </source>
</evidence>
<comment type="cofactor">
    <cofactor evidence="1">
        <name>FAD</name>
        <dbReference type="ChEBI" id="CHEBI:57692"/>
    </cofactor>
</comment>
<gene>
    <name evidence="9" type="ORF">H6G83_26565</name>
</gene>
<proteinExistence type="predicted"/>
<evidence type="ECO:0000256" key="7">
    <source>
        <dbReference type="SAM" id="Phobius"/>
    </source>
</evidence>
<dbReference type="SUPFAM" id="SSF51905">
    <property type="entry name" value="FAD/NAD(P)-binding domain"/>
    <property type="match status" value="1"/>
</dbReference>
<evidence type="ECO:0000313" key="10">
    <source>
        <dbReference type="Proteomes" id="UP000661112"/>
    </source>
</evidence>